<evidence type="ECO:0000256" key="1">
    <source>
        <dbReference type="ARBA" id="ARBA00000971"/>
    </source>
</evidence>
<evidence type="ECO:0000256" key="6">
    <source>
        <dbReference type="PROSITE-ProRule" id="PRU00278"/>
    </source>
</evidence>
<evidence type="ECO:0000256" key="4">
    <source>
        <dbReference type="ARBA" id="ARBA00023110"/>
    </source>
</evidence>
<dbReference type="Pfam" id="PF00639">
    <property type="entry name" value="Rotamase"/>
    <property type="match status" value="1"/>
</dbReference>
<proteinExistence type="predicted"/>
<keyword evidence="5 6" id="KW-0413">Isomerase</keyword>
<dbReference type="GO" id="GO:0003755">
    <property type="term" value="F:peptidyl-prolyl cis-trans isomerase activity"/>
    <property type="evidence" value="ECO:0007669"/>
    <property type="project" value="UniProtKB-EC"/>
</dbReference>
<dbReference type="Proteomes" id="UP001306950">
    <property type="component" value="Unassembled WGS sequence"/>
</dbReference>
<comment type="catalytic activity">
    <reaction evidence="1">
        <text>[protein]-peptidylproline (omega=180) = [protein]-peptidylproline (omega=0)</text>
        <dbReference type="Rhea" id="RHEA:16237"/>
        <dbReference type="Rhea" id="RHEA-COMP:10747"/>
        <dbReference type="Rhea" id="RHEA-COMP:10748"/>
        <dbReference type="ChEBI" id="CHEBI:83833"/>
        <dbReference type="ChEBI" id="CHEBI:83834"/>
        <dbReference type="EC" id="5.2.1.8"/>
    </reaction>
</comment>
<keyword evidence="8" id="KW-0812">Transmembrane</keyword>
<dbReference type="InterPro" id="IPR000297">
    <property type="entry name" value="PPIase_PpiC"/>
</dbReference>
<evidence type="ECO:0000256" key="7">
    <source>
        <dbReference type="SAM" id="MobiDB-lite"/>
    </source>
</evidence>
<dbReference type="EC" id="5.2.1.8" evidence="2"/>
<name>A0ABU7VWV5_9BACL</name>
<evidence type="ECO:0000256" key="5">
    <source>
        <dbReference type="ARBA" id="ARBA00023235"/>
    </source>
</evidence>
<evidence type="ECO:0000259" key="9">
    <source>
        <dbReference type="PROSITE" id="PS50198"/>
    </source>
</evidence>
<dbReference type="Gene3D" id="3.10.50.40">
    <property type="match status" value="1"/>
</dbReference>
<dbReference type="InterPro" id="IPR027304">
    <property type="entry name" value="Trigger_fact/SurA_dom_sf"/>
</dbReference>
<dbReference type="InterPro" id="IPR046357">
    <property type="entry name" value="PPIase_dom_sf"/>
</dbReference>
<feature type="compositionally biased region" description="Basic and acidic residues" evidence="7">
    <location>
        <begin position="59"/>
        <end position="71"/>
    </location>
</feature>
<organism evidence="10 11">
    <name type="scientific">Paenibacillus haidiansis</name>
    <dbReference type="NCBI Taxonomy" id="1574488"/>
    <lineage>
        <taxon>Bacteria</taxon>
        <taxon>Bacillati</taxon>
        <taxon>Bacillota</taxon>
        <taxon>Bacilli</taxon>
        <taxon>Bacillales</taxon>
        <taxon>Paenibacillaceae</taxon>
        <taxon>Paenibacillus</taxon>
    </lineage>
</organism>
<evidence type="ECO:0000313" key="11">
    <source>
        <dbReference type="Proteomes" id="UP001306950"/>
    </source>
</evidence>
<feature type="compositionally biased region" description="Low complexity" evidence="7">
    <location>
        <begin position="375"/>
        <end position="389"/>
    </location>
</feature>
<dbReference type="Pfam" id="PF13624">
    <property type="entry name" value="SurA_N_3"/>
    <property type="match status" value="1"/>
</dbReference>
<keyword evidence="11" id="KW-1185">Reference proteome</keyword>
<evidence type="ECO:0000256" key="2">
    <source>
        <dbReference type="ARBA" id="ARBA00013194"/>
    </source>
</evidence>
<dbReference type="Gene3D" id="1.10.4030.10">
    <property type="entry name" value="Porin chaperone SurA, peptide-binding domain"/>
    <property type="match status" value="1"/>
</dbReference>
<sequence>MEDKDNKDLQEIKGPQDQPDTSEDKADGGQASFEDTDAVLDDQTAEDKNQDIASVSSLDPDHRDSAEEGASRKPGAKLVWPIVSLVLAVLLVAALINPPFAAKKAEAVASVNGIEITKDQLYNELVTYGSGEAALDTLITKELIRQEAQKANVEVTEADVDKEIQGYIESFGSEDNLNQALVANGMTLAQLRENIQMNALLTKLLEPQVTVTDDQIKQTFEDNKESFNTPEQVRTSIILVATEAEAQEVIKELKAGKDFAELAKSKSLDEATKANGGDTDFFARGEMEEAVEEAAFKLAKDEISEPVKTSAGYEVIKLTDRKEAHTATLEEKKDEIREGLVAQQVSQLSGTWMEDIKSKANITNKLTDTADDADAAAGAAADTGAAADAESGANTAE</sequence>
<feature type="transmembrane region" description="Helical" evidence="8">
    <location>
        <begin position="78"/>
        <end position="96"/>
    </location>
</feature>
<keyword evidence="8" id="KW-1133">Transmembrane helix</keyword>
<dbReference type="PROSITE" id="PS50198">
    <property type="entry name" value="PPIC_PPIASE_2"/>
    <property type="match status" value="1"/>
</dbReference>
<feature type="region of interest" description="Disordered" evidence="7">
    <location>
        <begin position="374"/>
        <end position="397"/>
    </location>
</feature>
<dbReference type="RefSeq" id="WP_331848176.1">
    <property type="nucleotide sequence ID" value="NZ_JAZHPZ010000011.1"/>
</dbReference>
<evidence type="ECO:0000256" key="8">
    <source>
        <dbReference type="SAM" id="Phobius"/>
    </source>
</evidence>
<dbReference type="InterPro" id="IPR050245">
    <property type="entry name" value="PrsA_foldase"/>
</dbReference>
<gene>
    <name evidence="10" type="ORF">V3851_19215</name>
</gene>
<protein>
    <recommendedName>
        <fullName evidence="2">peptidylprolyl isomerase</fullName>
        <ecNumber evidence="2">5.2.1.8</ecNumber>
    </recommendedName>
</protein>
<reference evidence="10 11" key="1">
    <citation type="submission" date="2024-02" db="EMBL/GenBank/DDBJ databases">
        <title>A nitrogen-fixing paenibacillus bacterium.</title>
        <authorList>
            <person name="Zhang W.L."/>
            <person name="Chen S.F."/>
        </authorList>
    </citation>
    <scope>NUCLEOTIDE SEQUENCE [LARGE SCALE GENOMIC DNA]</scope>
    <source>
        <strain evidence="10 11">M1</strain>
    </source>
</reference>
<dbReference type="SUPFAM" id="SSF54534">
    <property type="entry name" value="FKBP-like"/>
    <property type="match status" value="1"/>
</dbReference>
<dbReference type="SUPFAM" id="SSF109998">
    <property type="entry name" value="Triger factor/SurA peptide-binding domain-like"/>
    <property type="match status" value="1"/>
</dbReference>
<dbReference type="EMBL" id="JAZHPZ010000011">
    <property type="protein sequence ID" value="MEF2967965.1"/>
    <property type="molecule type" value="Genomic_DNA"/>
</dbReference>
<dbReference type="PANTHER" id="PTHR47245">
    <property type="entry name" value="PEPTIDYLPROLYL ISOMERASE"/>
    <property type="match status" value="1"/>
</dbReference>
<evidence type="ECO:0000313" key="10">
    <source>
        <dbReference type="EMBL" id="MEF2967965.1"/>
    </source>
</evidence>
<evidence type="ECO:0000256" key="3">
    <source>
        <dbReference type="ARBA" id="ARBA00022729"/>
    </source>
</evidence>
<feature type="compositionally biased region" description="Acidic residues" evidence="7">
    <location>
        <begin position="34"/>
        <end position="44"/>
    </location>
</feature>
<feature type="domain" description="PpiC" evidence="9">
    <location>
        <begin position="230"/>
        <end position="320"/>
    </location>
</feature>
<feature type="compositionally biased region" description="Basic and acidic residues" evidence="7">
    <location>
        <begin position="1"/>
        <end position="11"/>
    </location>
</feature>
<dbReference type="PANTHER" id="PTHR47245:SF1">
    <property type="entry name" value="FOLDASE PROTEIN PRSA"/>
    <property type="match status" value="1"/>
</dbReference>
<accession>A0ABU7VWV5</accession>
<keyword evidence="3" id="KW-0732">Signal</keyword>
<keyword evidence="4 6" id="KW-0697">Rotamase</keyword>
<keyword evidence="8" id="KW-0472">Membrane</keyword>
<comment type="caution">
    <text evidence="10">The sequence shown here is derived from an EMBL/GenBank/DDBJ whole genome shotgun (WGS) entry which is preliminary data.</text>
</comment>
<feature type="region of interest" description="Disordered" evidence="7">
    <location>
        <begin position="1"/>
        <end position="73"/>
    </location>
</feature>